<dbReference type="PANTHER" id="PTHR41368:SF1">
    <property type="entry name" value="PROTEIN YGHO"/>
    <property type="match status" value="1"/>
</dbReference>
<dbReference type="RefSeq" id="WP_194738679.1">
    <property type="nucleotide sequence ID" value="NZ_JADKYY010000003.1"/>
</dbReference>
<evidence type="ECO:0000313" key="2">
    <source>
        <dbReference type="Proteomes" id="UP000694480"/>
    </source>
</evidence>
<accession>A0A930YUT7</accession>
<dbReference type="InterPro" id="IPR039968">
    <property type="entry name" value="BcerS-like"/>
</dbReference>
<organism evidence="1 2">
    <name type="scientific">Planobacterium oryzisoli</name>
    <dbReference type="NCBI Taxonomy" id="2771435"/>
    <lineage>
        <taxon>Bacteria</taxon>
        <taxon>Pseudomonadati</taxon>
        <taxon>Bacteroidota</taxon>
        <taxon>Flavobacteriia</taxon>
        <taxon>Flavobacteriales</taxon>
        <taxon>Weeksellaceae</taxon>
        <taxon>Chryseobacterium group</taxon>
        <taxon>Chryseobacterium</taxon>
    </lineage>
</organism>
<protein>
    <recommendedName>
        <fullName evidence="3">GNAT family N-acetyltransferase</fullName>
    </recommendedName>
</protein>
<comment type="caution">
    <text evidence="1">The sequence shown here is derived from an EMBL/GenBank/DDBJ whole genome shotgun (WGS) entry which is preliminary data.</text>
</comment>
<keyword evidence="2" id="KW-1185">Reference proteome</keyword>
<dbReference type="PANTHER" id="PTHR41368">
    <property type="entry name" value="PROTEIN YGHO"/>
    <property type="match status" value="1"/>
</dbReference>
<dbReference type="InterPro" id="IPR016181">
    <property type="entry name" value="Acyl_CoA_acyltransferase"/>
</dbReference>
<dbReference type="SUPFAM" id="SSF55729">
    <property type="entry name" value="Acyl-CoA N-acyltransferases (Nat)"/>
    <property type="match status" value="1"/>
</dbReference>
<dbReference type="AlphaFoldDB" id="A0A930YUT7"/>
<dbReference type="Proteomes" id="UP000694480">
    <property type="component" value="Unassembled WGS sequence"/>
</dbReference>
<gene>
    <name evidence="1" type="ORF">IC612_02905</name>
</gene>
<evidence type="ECO:0000313" key="1">
    <source>
        <dbReference type="EMBL" id="MBF5026745.1"/>
    </source>
</evidence>
<dbReference type="EMBL" id="JADKYY010000003">
    <property type="protein sequence ID" value="MBF5026745.1"/>
    <property type="molecule type" value="Genomic_DNA"/>
</dbReference>
<proteinExistence type="predicted"/>
<sequence>MKAIKVVNPKQERAFLELPGRINAGDPFYIRPLDKDVRAVFDPKKNKLFAQGTCERFLFYTSEGELFGRVAVFINPRYKQSQPTGGIGFFDCTNNQRQAHFIFDFAKNFLQERGMQAMDGPINFGERDKFWGLLTEGHQEPLYGMNYNPLYYKELFESYGFKNYFDQLCYSRPVHGEVSRVFTVMHTRHSRNPLLSARRLTRKNLEKFAKDFTHIYNSAWASHGQGKQMEPGKALRMFQMMKPVINEHICWFVYEKEEPIAMWINLPDLNQWFKYLDGKFGLWQKLRFLWLKKTKPNTKMVGIVFGVVPKWQKTGLDGYMIMEGTNHLRVHTDFQTTELQWIGDFNPKMMRIAQSLDTTVSRKLTTYRYLFDSQAPFERHPVLD</sequence>
<name>A0A930YUT7_9FLAO</name>
<evidence type="ECO:0008006" key="3">
    <source>
        <dbReference type="Google" id="ProtNLM"/>
    </source>
</evidence>
<reference evidence="1" key="1">
    <citation type="submission" date="2020-11" db="EMBL/GenBank/DDBJ databases">
        <title>Genome seq and assembly of Planobacterium sp.</title>
        <authorList>
            <person name="Chhetri G."/>
        </authorList>
    </citation>
    <scope>NUCLEOTIDE SEQUENCE</scope>
    <source>
        <strain evidence="1">GCR5</strain>
    </source>
</reference>